<evidence type="ECO:0000313" key="3">
    <source>
        <dbReference type="EMBL" id="GFH54968.1"/>
    </source>
</evidence>
<feature type="compositionally biased region" description="Low complexity" evidence="1">
    <location>
        <begin position="483"/>
        <end position="500"/>
    </location>
</feature>
<protein>
    <recommendedName>
        <fullName evidence="2">ELMO domain-containing protein</fullName>
    </recommendedName>
</protein>
<feature type="region of interest" description="Disordered" evidence="1">
    <location>
        <begin position="108"/>
        <end position="132"/>
    </location>
</feature>
<dbReference type="AlphaFoldDB" id="A0AAD3CZB9"/>
<sequence length="554" mass="60990">MHSLANLSNLLPSRRYALPDKAVASQVLMYRQLLHTECKPGLRLSRNYEGTDAQKKVKHMPWWESGVETSKKMVISYDNLIVRLWLGGAIMPYVDGGYAEAHANVSVPKDDIESTEEAKTEETKKDTEGKEGHIDTLIDSKGLPPIPHAYWVDRLGFQQTDPQTDFRSGGVLSLALMLHVVEACPNLHARFLPSGDAHMLPFGITCINITDMIAKFCMFSKSVDRMDALLSQKPFWKMFENPDALLVLQELSMEILCNVVVEMGRERKWPKDDKDKNGDGFQGQDSQTEVTVFDFAEILYKTEKRVNDDLLGAGPRTVDELRSIHSRNCTKYMKAIEKKEQQAMKAFERSQNPGASNDLGIDKLGAIAASSEAAKNIEKVANDVLGKTGDVTKNVIGNAGNMLENAGKSANNLFGNAGKVSGNVMENAGGMFNKFKEFSMRPNTPGKNAKDVDKPDLEEVDFAKAPESENEVGTKESPQSPVEAKSTSPAAAPAAESSKSALDEAEDLLSFLDDDIDVGMKTEQAKKEFEDLLGSSTPAKASTDFFTIDDEDFL</sequence>
<dbReference type="PROSITE" id="PS51335">
    <property type="entry name" value="ELMO"/>
    <property type="match status" value="1"/>
</dbReference>
<reference evidence="3 4" key="1">
    <citation type="journal article" date="2021" name="Sci. Rep.">
        <title>The genome of the diatom Chaetoceros tenuissimus carries an ancient integrated fragment of an extant virus.</title>
        <authorList>
            <person name="Hongo Y."/>
            <person name="Kimura K."/>
            <person name="Takaki Y."/>
            <person name="Yoshida Y."/>
            <person name="Baba S."/>
            <person name="Kobayashi G."/>
            <person name="Nagasaki K."/>
            <person name="Hano T."/>
            <person name="Tomaru Y."/>
        </authorList>
    </citation>
    <scope>NUCLEOTIDE SEQUENCE [LARGE SCALE GENOMIC DNA]</scope>
    <source>
        <strain evidence="3 4">NIES-3715</strain>
    </source>
</reference>
<feature type="region of interest" description="Disordered" evidence="1">
    <location>
        <begin position="436"/>
        <end position="503"/>
    </location>
</feature>
<gene>
    <name evidence="3" type="ORF">CTEN210_11444</name>
</gene>
<proteinExistence type="predicted"/>
<feature type="domain" description="ELMO" evidence="2">
    <location>
        <begin position="129"/>
        <end position="310"/>
    </location>
</feature>
<comment type="caution">
    <text evidence="3">The sequence shown here is derived from an EMBL/GenBank/DDBJ whole genome shotgun (WGS) entry which is preliminary data.</text>
</comment>
<evidence type="ECO:0000259" key="2">
    <source>
        <dbReference type="PROSITE" id="PS51335"/>
    </source>
</evidence>
<dbReference type="Proteomes" id="UP001054902">
    <property type="component" value="Unassembled WGS sequence"/>
</dbReference>
<dbReference type="PANTHER" id="PTHR12771">
    <property type="entry name" value="ENGULFMENT AND CELL MOTILITY"/>
    <property type="match status" value="1"/>
</dbReference>
<organism evidence="3 4">
    <name type="scientific">Chaetoceros tenuissimus</name>
    <dbReference type="NCBI Taxonomy" id="426638"/>
    <lineage>
        <taxon>Eukaryota</taxon>
        <taxon>Sar</taxon>
        <taxon>Stramenopiles</taxon>
        <taxon>Ochrophyta</taxon>
        <taxon>Bacillariophyta</taxon>
        <taxon>Coscinodiscophyceae</taxon>
        <taxon>Chaetocerotophycidae</taxon>
        <taxon>Chaetocerotales</taxon>
        <taxon>Chaetocerotaceae</taxon>
        <taxon>Chaetoceros</taxon>
    </lineage>
</organism>
<dbReference type="Pfam" id="PF04727">
    <property type="entry name" value="ELMO_CED12"/>
    <property type="match status" value="1"/>
</dbReference>
<evidence type="ECO:0000256" key="1">
    <source>
        <dbReference type="SAM" id="MobiDB-lite"/>
    </source>
</evidence>
<dbReference type="InterPro" id="IPR050868">
    <property type="entry name" value="ELMO_domain-containing"/>
</dbReference>
<dbReference type="InterPro" id="IPR006816">
    <property type="entry name" value="ELMO_dom"/>
</dbReference>
<evidence type="ECO:0000313" key="4">
    <source>
        <dbReference type="Proteomes" id="UP001054902"/>
    </source>
</evidence>
<dbReference type="EMBL" id="BLLK01000047">
    <property type="protein sequence ID" value="GFH54968.1"/>
    <property type="molecule type" value="Genomic_DNA"/>
</dbReference>
<name>A0AAD3CZB9_9STRA</name>
<dbReference type="PANTHER" id="PTHR12771:SF56">
    <property type="entry name" value="CED-12"/>
    <property type="match status" value="1"/>
</dbReference>
<keyword evidence="4" id="KW-1185">Reference proteome</keyword>
<feature type="compositionally biased region" description="Basic and acidic residues" evidence="1">
    <location>
        <begin position="448"/>
        <end position="467"/>
    </location>
</feature>
<accession>A0AAD3CZB9</accession>